<dbReference type="EMBL" id="CP121682">
    <property type="protein sequence ID" value="WGD42191.1"/>
    <property type="molecule type" value="Genomic_DNA"/>
</dbReference>
<name>A0ABY8K5Q6_9ACTN</name>
<protein>
    <submittedName>
        <fullName evidence="2">DUF5959 family protein</fullName>
    </submittedName>
</protein>
<evidence type="ECO:0000313" key="3">
    <source>
        <dbReference type="Proteomes" id="UP001216440"/>
    </source>
</evidence>
<dbReference type="Proteomes" id="UP001216440">
    <property type="component" value="Chromosome"/>
</dbReference>
<feature type="region of interest" description="Disordered" evidence="1">
    <location>
        <begin position="1"/>
        <end position="34"/>
    </location>
</feature>
<gene>
    <name evidence="2" type="ORF">PYS65_19740</name>
</gene>
<accession>A0ABY8K5Q6</accession>
<reference evidence="2 3" key="1">
    <citation type="submission" date="2023-03" db="EMBL/GenBank/DDBJ databases">
        <authorList>
            <person name="Mo P."/>
        </authorList>
    </citation>
    <scope>NUCLEOTIDE SEQUENCE [LARGE SCALE GENOMIC DNA]</scope>
    <source>
        <strain evidence="2 3">HUAS 5</strain>
    </source>
</reference>
<evidence type="ECO:0000313" key="2">
    <source>
        <dbReference type="EMBL" id="WGD42191.1"/>
    </source>
</evidence>
<evidence type="ECO:0000256" key="1">
    <source>
        <dbReference type="SAM" id="MobiDB-lite"/>
    </source>
</evidence>
<dbReference type="RefSeq" id="WP_279335246.1">
    <property type="nucleotide sequence ID" value="NZ_CP121682.1"/>
</dbReference>
<dbReference type="Pfam" id="PF19384">
    <property type="entry name" value="DUF5959"/>
    <property type="match status" value="1"/>
</dbReference>
<proteinExistence type="predicted"/>
<sequence>MPPAHPYQGARRRSAGGAERSRSSVSVHDGPSTGITVTLPLFVLPPTWAAEQRDLLTRVREVCPREVVETSPGAWTWRRDRHS</sequence>
<dbReference type="InterPro" id="IPR046003">
    <property type="entry name" value="DUF5959"/>
</dbReference>
<keyword evidence="3" id="KW-1185">Reference proteome</keyword>
<feature type="compositionally biased region" description="Low complexity" evidence="1">
    <location>
        <begin position="15"/>
        <end position="27"/>
    </location>
</feature>
<organism evidence="2 3">
    <name type="scientific">Streptomyces cathayae</name>
    <dbReference type="NCBI Taxonomy" id="3031124"/>
    <lineage>
        <taxon>Bacteria</taxon>
        <taxon>Bacillati</taxon>
        <taxon>Actinomycetota</taxon>
        <taxon>Actinomycetes</taxon>
        <taxon>Kitasatosporales</taxon>
        <taxon>Streptomycetaceae</taxon>
        <taxon>Streptomyces</taxon>
    </lineage>
</organism>